<dbReference type="GO" id="GO:0009089">
    <property type="term" value="P:lysine biosynthetic process via diaminopimelate"/>
    <property type="evidence" value="ECO:0007669"/>
    <property type="project" value="InterPro"/>
</dbReference>
<dbReference type="NCBIfam" id="TIGR03538">
    <property type="entry name" value="DapC_gpp"/>
    <property type="match status" value="1"/>
</dbReference>
<dbReference type="InterPro" id="IPR004839">
    <property type="entry name" value="Aminotransferase_I/II_large"/>
</dbReference>
<dbReference type="InterPro" id="IPR019878">
    <property type="entry name" value="DapC_beta/gammaproteobac"/>
</dbReference>
<feature type="domain" description="Aminotransferase class I/classII large" evidence="4">
    <location>
        <begin position="32"/>
        <end position="386"/>
    </location>
</feature>
<proteinExistence type="predicted"/>
<dbReference type="InterPro" id="IPR015424">
    <property type="entry name" value="PyrdxlP-dep_Trfase"/>
</dbReference>
<dbReference type="InterPro" id="IPR015422">
    <property type="entry name" value="PyrdxlP-dep_Trfase_small"/>
</dbReference>
<dbReference type="PANTHER" id="PTHR42832:SF3">
    <property type="entry name" value="L-GLUTAMINE--4-(METHYLSULFANYL)-2-OXOBUTANOATE AMINOTRANSFERASE"/>
    <property type="match status" value="1"/>
</dbReference>
<evidence type="ECO:0000259" key="4">
    <source>
        <dbReference type="Pfam" id="PF00155"/>
    </source>
</evidence>
<dbReference type="EC" id="2.6.1.17" evidence="5"/>
<evidence type="ECO:0000256" key="3">
    <source>
        <dbReference type="ARBA" id="ARBA00022679"/>
    </source>
</evidence>
<dbReference type="Pfam" id="PF00155">
    <property type="entry name" value="Aminotran_1_2"/>
    <property type="match status" value="1"/>
</dbReference>
<accession>A0A973A883</accession>
<dbReference type="AlphaFoldDB" id="A0A973A883"/>
<dbReference type="GO" id="GO:0009016">
    <property type="term" value="F:succinyldiaminopimelate transaminase activity"/>
    <property type="evidence" value="ECO:0007669"/>
    <property type="project" value="UniProtKB-EC"/>
</dbReference>
<sequence>MNKQLERLKPYPFERLNHLLADITPAPEHAFIALSLGEPKHPAPDFIIAKYLEQAGVVQGLGTYPPTRGIPELRTSIANFVNRRFNLAASPIDPETQVLPVTGSREALFAIAQTVIDSRAESCTLMPNPFYQIYEGAALLAGSTPVYVPCTAATDYLPDFSVVTEAQWQKCSLLYLCTPGNPTGAVASIEDMQSLIRLSDQYDFVIASDECYSEIYADELAPPPGLLEAACAMGRHDYKNCIAFNSLSKRSNLPGLRSGYACGDAELIRAFLLYRTYHGSAMSVHHQWVSIAAWDDEQHVINNRASYRQKYAAVEAILKDVWPMTQPTASFYLWPQTPVNDEQFAQRLMTHANIKVLPGSYLSRVVDGANPGQDRVRLALVATLDECVEAAGRLRSFMQHRKYL</sequence>
<protein>
    <submittedName>
        <fullName evidence="5">Succinyldiaminopimelate transaminase</fullName>
        <ecNumber evidence="5">2.6.1.17</ecNumber>
    </submittedName>
</protein>
<keyword evidence="3 5" id="KW-0808">Transferase</keyword>
<comment type="caution">
    <text evidence="5">The sequence shown here is derived from an EMBL/GenBank/DDBJ whole genome shotgun (WGS) entry which is preliminary data.</text>
</comment>
<dbReference type="Gene3D" id="3.90.1150.10">
    <property type="entry name" value="Aspartate Aminotransferase, domain 1"/>
    <property type="match status" value="1"/>
</dbReference>
<dbReference type="Proteomes" id="UP000754644">
    <property type="component" value="Unassembled WGS sequence"/>
</dbReference>
<evidence type="ECO:0000256" key="1">
    <source>
        <dbReference type="ARBA" id="ARBA00001933"/>
    </source>
</evidence>
<dbReference type="SUPFAM" id="SSF53383">
    <property type="entry name" value="PLP-dependent transferases"/>
    <property type="match status" value="1"/>
</dbReference>
<name>A0A973A883_9GAMM</name>
<dbReference type="InterPro" id="IPR015421">
    <property type="entry name" value="PyrdxlP-dep_Trfase_major"/>
</dbReference>
<dbReference type="CDD" id="cd00609">
    <property type="entry name" value="AAT_like"/>
    <property type="match status" value="1"/>
</dbReference>
<dbReference type="PANTHER" id="PTHR42832">
    <property type="entry name" value="AMINO ACID AMINOTRANSFERASE"/>
    <property type="match status" value="1"/>
</dbReference>
<dbReference type="EMBL" id="JABMOJ010000071">
    <property type="protein sequence ID" value="NQV64127.1"/>
    <property type="molecule type" value="Genomic_DNA"/>
</dbReference>
<dbReference type="InterPro" id="IPR050881">
    <property type="entry name" value="LL-DAP_aminotransferase"/>
</dbReference>
<comment type="cofactor">
    <cofactor evidence="1">
        <name>pyridoxal 5'-phosphate</name>
        <dbReference type="ChEBI" id="CHEBI:597326"/>
    </cofactor>
</comment>
<reference evidence="5" key="1">
    <citation type="submission" date="2020-05" db="EMBL/GenBank/DDBJ databases">
        <title>Sulfur intermediates as new biogeochemical hubs in an aquatic model microbial ecosystem.</title>
        <authorList>
            <person name="Vigneron A."/>
        </authorList>
    </citation>
    <scope>NUCLEOTIDE SEQUENCE</scope>
    <source>
        <strain evidence="5">Bin.250</strain>
    </source>
</reference>
<evidence type="ECO:0000313" key="6">
    <source>
        <dbReference type="Proteomes" id="UP000754644"/>
    </source>
</evidence>
<dbReference type="GO" id="GO:0030170">
    <property type="term" value="F:pyridoxal phosphate binding"/>
    <property type="evidence" value="ECO:0007669"/>
    <property type="project" value="InterPro"/>
</dbReference>
<gene>
    <name evidence="5" type="ORF">HQ497_02075</name>
</gene>
<dbReference type="Gene3D" id="3.40.640.10">
    <property type="entry name" value="Type I PLP-dependent aspartate aminotransferase-like (Major domain)"/>
    <property type="match status" value="1"/>
</dbReference>
<evidence type="ECO:0000313" key="5">
    <source>
        <dbReference type="EMBL" id="NQV64127.1"/>
    </source>
</evidence>
<evidence type="ECO:0000256" key="2">
    <source>
        <dbReference type="ARBA" id="ARBA00022576"/>
    </source>
</evidence>
<keyword evidence="2 5" id="KW-0032">Aminotransferase</keyword>
<organism evidence="5 6">
    <name type="scientific">SAR86 cluster bacterium</name>
    <dbReference type="NCBI Taxonomy" id="2030880"/>
    <lineage>
        <taxon>Bacteria</taxon>
        <taxon>Pseudomonadati</taxon>
        <taxon>Pseudomonadota</taxon>
        <taxon>Gammaproteobacteria</taxon>
        <taxon>SAR86 cluster</taxon>
    </lineage>
</organism>